<feature type="domain" description="4Fe-4S ferredoxin-type" evidence="7">
    <location>
        <begin position="607"/>
        <end position="636"/>
    </location>
</feature>
<dbReference type="EMBL" id="JADPIE010000006">
    <property type="protein sequence ID" value="MBF8437561.1"/>
    <property type="molecule type" value="Genomic_DNA"/>
</dbReference>
<dbReference type="InterPro" id="IPR036188">
    <property type="entry name" value="FAD/NAD-bd_sf"/>
</dbReference>
<comment type="caution">
    <text evidence="8">The sequence shown here is derived from an EMBL/GenBank/DDBJ whole genome shotgun (WGS) entry which is preliminary data.</text>
</comment>
<evidence type="ECO:0000256" key="4">
    <source>
        <dbReference type="ARBA" id="ARBA00023004"/>
    </source>
</evidence>
<keyword evidence="4" id="KW-0408">Iron</keyword>
<keyword evidence="5" id="KW-0411">Iron-sulfur</keyword>
<gene>
    <name evidence="8" type="ORF">I0Q91_10740</name>
</gene>
<dbReference type="PANTHER" id="PTHR42783:SF3">
    <property type="entry name" value="GLUTAMATE SYNTHASE [NADPH] SMALL CHAIN-RELATED"/>
    <property type="match status" value="1"/>
</dbReference>
<evidence type="ECO:0000259" key="7">
    <source>
        <dbReference type="PROSITE" id="PS51379"/>
    </source>
</evidence>
<evidence type="ECO:0000256" key="1">
    <source>
        <dbReference type="ARBA" id="ARBA00022485"/>
    </source>
</evidence>
<dbReference type="InterPro" id="IPR017900">
    <property type="entry name" value="4Fe4S_Fe_S_CS"/>
</dbReference>
<dbReference type="Pfam" id="PF07992">
    <property type="entry name" value="Pyr_redox_2"/>
    <property type="match status" value="1"/>
</dbReference>
<evidence type="ECO:0000313" key="8">
    <source>
        <dbReference type="EMBL" id="MBF8437561.1"/>
    </source>
</evidence>
<reference evidence="8" key="1">
    <citation type="submission" date="2020-11" db="EMBL/GenBank/DDBJ databases">
        <title>Halonatronomonas betainensis gen. nov., sp. nov. a novel haloalkaliphilic representative of the family Halanaerobiacae capable of betaine degradation.</title>
        <authorList>
            <person name="Boltyanskaya Y."/>
            <person name="Kevbrin V."/>
            <person name="Detkova E."/>
            <person name="Grouzdev D.S."/>
            <person name="Koziaeva V."/>
            <person name="Zhilina T."/>
        </authorList>
    </citation>
    <scope>NUCLEOTIDE SEQUENCE</scope>
    <source>
        <strain evidence="8">Z-7014</strain>
    </source>
</reference>
<protein>
    <submittedName>
        <fullName evidence="8">FAD-dependent oxidoreductase</fullName>
    </submittedName>
</protein>
<keyword evidence="9" id="KW-1185">Reference proteome</keyword>
<dbReference type="Proteomes" id="UP000621436">
    <property type="component" value="Unassembled WGS sequence"/>
</dbReference>
<evidence type="ECO:0000259" key="6">
    <source>
        <dbReference type="PROSITE" id="PS51085"/>
    </source>
</evidence>
<dbReference type="InterPro" id="IPR001041">
    <property type="entry name" value="2Fe-2S_ferredoxin-type"/>
</dbReference>
<dbReference type="AlphaFoldDB" id="A0A931F8B4"/>
<dbReference type="Pfam" id="PF13510">
    <property type="entry name" value="Fer2_4"/>
    <property type="match status" value="1"/>
</dbReference>
<dbReference type="InterPro" id="IPR023753">
    <property type="entry name" value="FAD/NAD-binding_dom"/>
</dbReference>
<dbReference type="Pfam" id="PF22117">
    <property type="entry name" value="Fer4_Nqo3"/>
    <property type="match status" value="1"/>
</dbReference>
<evidence type="ECO:0000256" key="2">
    <source>
        <dbReference type="ARBA" id="ARBA00022723"/>
    </source>
</evidence>
<keyword evidence="1" id="KW-0004">4Fe-4S</keyword>
<dbReference type="Gene3D" id="3.10.20.740">
    <property type="match status" value="1"/>
</dbReference>
<dbReference type="RefSeq" id="WP_270454555.1">
    <property type="nucleotide sequence ID" value="NZ_JADPIE010000006.1"/>
</dbReference>
<feature type="domain" description="4Fe-4S ferredoxin-type" evidence="7">
    <location>
        <begin position="649"/>
        <end position="678"/>
    </location>
</feature>
<dbReference type="CDD" id="cd00207">
    <property type="entry name" value="fer2"/>
    <property type="match status" value="1"/>
</dbReference>
<evidence type="ECO:0000313" key="9">
    <source>
        <dbReference type="Proteomes" id="UP000621436"/>
    </source>
</evidence>
<dbReference type="PRINTS" id="PR00419">
    <property type="entry name" value="ADXRDTASE"/>
</dbReference>
<proteinExistence type="predicted"/>
<keyword evidence="2" id="KW-0479">Metal-binding</keyword>
<dbReference type="Pfam" id="PF14691">
    <property type="entry name" value="Fer4_20"/>
    <property type="match status" value="1"/>
</dbReference>
<dbReference type="SUPFAM" id="SSF54292">
    <property type="entry name" value="2Fe-2S ferredoxin-like"/>
    <property type="match status" value="1"/>
</dbReference>
<dbReference type="SUPFAM" id="SSF46548">
    <property type="entry name" value="alpha-helical ferredoxin"/>
    <property type="match status" value="1"/>
</dbReference>
<dbReference type="Gene3D" id="3.50.50.60">
    <property type="entry name" value="FAD/NAD(P)-binding domain"/>
    <property type="match status" value="2"/>
</dbReference>
<dbReference type="PROSITE" id="PS00198">
    <property type="entry name" value="4FE4S_FER_1"/>
    <property type="match status" value="1"/>
</dbReference>
<dbReference type="PROSITE" id="PS51085">
    <property type="entry name" value="2FE2S_FER_2"/>
    <property type="match status" value="1"/>
</dbReference>
<name>A0A931F8B4_9FIRM</name>
<dbReference type="InterPro" id="IPR028261">
    <property type="entry name" value="DPD_II"/>
</dbReference>
<dbReference type="GO" id="GO:0016491">
    <property type="term" value="F:oxidoreductase activity"/>
    <property type="evidence" value="ECO:0007669"/>
    <property type="project" value="InterPro"/>
</dbReference>
<keyword evidence="3" id="KW-0677">Repeat</keyword>
<feature type="domain" description="2Fe-2S ferredoxin-type" evidence="6">
    <location>
        <begin position="2"/>
        <end position="80"/>
    </location>
</feature>
<dbReference type="InterPro" id="IPR036010">
    <property type="entry name" value="2Fe-2S_ferredoxin-like_sf"/>
</dbReference>
<evidence type="ECO:0000256" key="3">
    <source>
        <dbReference type="ARBA" id="ARBA00022737"/>
    </source>
</evidence>
<dbReference type="SUPFAM" id="SSF51971">
    <property type="entry name" value="Nucleotide-binding domain"/>
    <property type="match status" value="1"/>
</dbReference>
<accession>A0A931F8B4</accession>
<dbReference type="GO" id="GO:0051539">
    <property type="term" value="F:4 iron, 4 sulfur cluster binding"/>
    <property type="evidence" value="ECO:0007669"/>
    <property type="project" value="UniProtKB-KW"/>
</dbReference>
<dbReference type="InterPro" id="IPR054351">
    <property type="entry name" value="NADH_UbQ_OxRdtase_ferredoxin"/>
</dbReference>
<dbReference type="SUPFAM" id="SSF54862">
    <property type="entry name" value="4Fe-4S ferredoxins"/>
    <property type="match status" value="1"/>
</dbReference>
<dbReference type="GO" id="GO:0046872">
    <property type="term" value="F:metal ion binding"/>
    <property type="evidence" value="ECO:0007669"/>
    <property type="project" value="UniProtKB-KW"/>
</dbReference>
<dbReference type="Gene3D" id="3.30.70.20">
    <property type="match status" value="1"/>
</dbReference>
<organism evidence="8 9">
    <name type="scientific">Halonatronomonas betaini</name>
    <dbReference type="NCBI Taxonomy" id="2778430"/>
    <lineage>
        <taxon>Bacteria</taxon>
        <taxon>Bacillati</taxon>
        <taxon>Bacillota</taxon>
        <taxon>Clostridia</taxon>
        <taxon>Halanaerobiales</taxon>
        <taxon>Halarsenatibacteraceae</taxon>
        <taxon>Halonatronomonas</taxon>
    </lineage>
</organism>
<sequence length="684" mass="76373">MSEIKITIDGQELLANPGQTVLEVAKEHKIDIPTLCHDNRVGINTSCFVCIVKDENTGNWLPSCSNPVQDGMNITASGHEVDDMRQTALNLLLSEHSGDCEAPCTIACPAHAKVEEYVRAGREGDHLLALDIIKQRIPLPISIGRVCPRFCEKDCRRNVKEDAVAINDFKRLAADLHYEEYMEDMKELKDEKVAIIGAGPAGLATAYFLRIEGIGSVLFDRMPEPGGMLRYGIPEYRLPKDLLDKELDHFNKMGGIEFKCNQELGKDIELSDLKEEYDAVVVAVGSWKSSSMRTEGEELAYDGIEYLEEIAHDGWKAKRDPGETLVVGGGNTAMDCVRTSLRLTDKKVSCLYRRTEKEMPAEQIEIDEAREEGCDFQFLTQPISLREKDNGRLVLECIKMELGEPDASGRRRPIPIEGSEFEIEADTVIAAIGQKTIAPEDVPTNQWGDVDVNENNCQADQSVFAAGDCVSGPATVVEAVAGGRRAALGIKAYLAGEEYNPEYQINVSRGYWQSLNEDELIYLKEPEQKERVEQSLIELSERISTFKEVSYTFTEEEIAQEGERCFECSCTAKTDCKLKEHSEEFGADPEHFKDNIKMDHSYNIEHPQIIMDPGKCIKCGICIKICNEVVNEYLLGFKNRGYETKIGTAFGEPLPVSCEECGECIEACPVGALDWKIKKLEEMN</sequence>
<dbReference type="PROSITE" id="PS51379">
    <property type="entry name" value="4FE4S_FER_2"/>
    <property type="match status" value="2"/>
</dbReference>
<dbReference type="PANTHER" id="PTHR42783">
    <property type="entry name" value="GLUTAMATE SYNTHASE [NADPH] SMALL CHAIN"/>
    <property type="match status" value="1"/>
</dbReference>
<dbReference type="InterPro" id="IPR017896">
    <property type="entry name" value="4Fe4S_Fe-S-bd"/>
</dbReference>
<evidence type="ECO:0000256" key="5">
    <source>
        <dbReference type="ARBA" id="ARBA00023014"/>
    </source>
</evidence>
<dbReference type="FunFam" id="3.30.70.20:FF:000035">
    <property type="entry name" value="Iron hydrogenase 1"/>
    <property type="match status" value="1"/>
</dbReference>